<evidence type="ECO:0000313" key="1">
    <source>
        <dbReference type="EMBL" id="KKL11879.1"/>
    </source>
</evidence>
<protein>
    <submittedName>
        <fullName evidence="1">Uncharacterized protein</fullName>
    </submittedName>
</protein>
<proteinExistence type="predicted"/>
<dbReference type="AlphaFoldDB" id="A0A0F9AQM7"/>
<gene>
    <name evidence="1" type="ORF">LCGC14_2541330</name>
</gene>
<name>A0A0F9AQM7_9ZZZZ</name>
<feature type="non-terminal residue" evidence="1">
    <location>
        <position position="1"/>
    </location>
</feature>
<sequence>KQFVQLVRGVQEYLEYKGAHNNEHEALKAAMNKHQDIDTKAAVAVVKAG</sequence>
<reference evidence="1" key="1">
    <citation type="journal article" date="2015" name="Nature">
        <title>Complex archaea that bridge the gap between prokaryotes and eukaryotes.</title>
        <authorList>
            <person name="Spang A."/>
            <person name="Saw J.H."/>
            <person name="Jorgensen S.L."/>
            <person name="Zaremba-Niedzwiedzka K."/>
            <person name="Martijn J."/>
            <person name="Lind A.E."/>
            <person name="van Eijk R."/>
            <person name="Schleper C."/>
            <person name="Guy L."/>
            <person name="Ettema T.J."/>
        </authorList>
    </citation>
    <scope>NUCLEOTIDE SEQUENCE</scope>
</reference>
<comment type="caution">
    <text evidence="1">The sequence shown here is derived from an EMBL/GenBank/DDBJ whole genome shotgun (WGS) entry which is preliminary data.</text>
</comment>
<organism evidence="1">
    <name type="scientific">marine sediment metagenome</name>
    <dbReference type="NCBI Taxonomy" id="412755"/>
    <lineage>
        <taxon>unclassified sequences</taxon>
        <taxon>metagenomes</taxon>
        <taxon>ecological metagenomes</taxon>
    </lineage>
</organism>
<dbReference type="EMBL" id="LAZR01041481">
    <property type="protein sequence ID" value="KKL11879.1"/>
    <property type="molecule type" value="Genomic_DNA"/>
</dbReference>
<accession>A0A0F9AQM7</accession>